<keyword evidence="7" id="KW-0547">Nucleotide-binding</keyword>
<evidence type="ECO:0000313" key="19">
    <source>
        <dbReference type="EMBL" id="SEO39855.1"/>
    </source>
</evidence>
<comment type="subcellular location">
    <subcellularLocation>
        <location evidence="2">Cell membrane</location>
        <topology evidence="2">Multi-pass membrane protein</topology>
    </subcellularLocation>
</comment>
<evidence type="ECO:0000256" key="5">
    <source>
        <dbReference type="ARBA" id="ARBA00022553"/>
    </source>
</evidence>
<feature type="domain" description="HPt" evidence="18">
    <location>
        <begin position="796"/>
        <end position="897"/>
    </location>
</feature>
<keyword evidence="5 13" id="KW-0597">Phosphoprotein</keyword>
<dbReference type="FunFam" id="3.30.565.10:FF:000010">
    <property type="entry name" value="Sensor histidine kinase RcsC"/>
    <property type="match status" value="1"/>
</dbReference>
<feature type="transmembrane region" description="Helical" evidence="15">
    <location>
        <begin position="34"/>
        <end position="55"/>
    </location>
</feature>
<dbReference type="Gene3D" id="3.40.50.2300">
    <property type="match status" value="1"/>
</dbReference>
<evidence type="ECO:0000256" key="10">
    <source>
        <dbReference type="ARBA" id="ARBA00023012"/>
    </source>
</evidence>
<evidence type="ECO:0000256" key="1">
    <source>
        <dbReference type="ARBA" id="ARBA00000085"/>
    </source>
</evidence>
<evidence type="ECO:0000256" key="14">
    <source>
        <dbReference type="SAM" id="MobiDB-lite"/>
    </source>
</evidence>
<dbReference type="AlphaFoldDB" id="A0A1H8PD52"/>
<dbReference type="InterPro" id="IPR008207">
    <property type="entry name" value="Sig_transdc_His_kin_Hpt_dom"/>
</dbReference>
<keyword evidence="9 15" id="KW-1133">Transmembrane helix</keyword>
<evidence type="ECO:0000256" key="3">
    <source>
        <dbReference type="ARBA" id="ARBA00012438"/>
    </source>
</evidence>
<keyword evidence="20" id="KW-1185">Reference proteome</keyword>
<keyword evidence="8" id="KW-0067">ATP-binding</keyword>
<evidence type="ECO:0000256" key="13">
    <source>
        <dbReference type="PROSITE-ProRule" id="PRU00169"/>
    </source>
</evidence>
<dbReference type="EC" id="2.7.13.3" evidence="3"/>
<dbReference type="InterPro" id="IPR001789">
    <property type="entry name" value="Sig_transdc_resp-reg_receiver"/>
</dbReference>
<dbReference type="GO" id="GO:0000155">
    <property type="term" value="F:phosphorelay sensor kinase activity"/>
    <property type="evidence" value="ECO:0007669"/>
    <property type="project" value="InterPro"/>
</dbReference>
<evidence type="ECO:0000313" key="20">
    <source>
        <dbReference type="Proteomes" id="UP000199615"/>
    </source>
</evidence>
<keyword evidence="4" id="KW-1003">Cell membrane</keyword>
<name>A0A1H8PD52_9BRAD</name>
<dbReference type="Pfam" id="PF00072">
    <property type="entry name" value="Response_reg"/>
    <property type="match status" value="1"/>
</dbReference>
<dbReference type="CDD" id="cd16922">
    <property type="entry name" value="HATPase_EvgS-ArcB-TorS-like"/>
    <property type="match status" value="1"/>
</dbReference>
<dbReference type="InterPro" id="IPR003661">
    <property type="entry name" value="HisK_dim/P_dom"/>
</dbReference>
<dbReference type="CDD" id="cd00088">
    <property type="entry name" value="HPT"/>
    <property type="match status" value="1"/>
</dbReference>
<dbReference type="Pfam" id="PF02743">
    <property type="entry name" value="dCache_1"/>
    <property type="match status" value="1"/>
</dbReference>
<dbReference type="SMART" id="SM00387">
    <property type="entry name" value="HATPase_c"/>
    <property type="match status" value="1"/>
</dbReference>
<dbReference type="PROSITE" id="PS50894">
    <property type="entry name" value="HPT"/>
    <property type="match status" value="1"/>
</dbReference>
<dbReference type="Gene3D" id="1.20.120.160">
    <property type="entry name" value="HPT domain"/>
    <property type="match status" value="1"/>
</dbReference>
<dbReference type="Pfam" id="PF01627">
    <property type="entry name" value="Hpt"/>
    <property type="match status" value="1"/>
</dbReference>
<dbReference type="InterPro" id="IPR004358">
    <property type="entry name" value="Sig_transdc_His_kin-like_C"/>
</dbReference>
<dbReference type="SUPFAM" id="SSF52172">
    <property type="entry name" value="CheY-like"/>
    <property type="match status" value="1"/>
</dbReference>
<dbReference type="Pfam" id="PF00512">
    <property type="entry name" value="HisKA"/>
    <property type="match status" value="1"/>
</dbReference>
<dbReference type="CDD" id="cd12914">
    <property type="entry name" value="PDC1_DGC_like"/>
    <property type="match status" value="1"/>
</dbReference>
<feature type="region of interest" description="Disordered" evidence="14">
    <location>
        <begin position="1"/>
        <end position="26"/>
    </location>
</feature>
<dbReference type="InterPro" id="IPR036890">
    <property type="entry name" value="HATPase_C_sf"/>
</dbReference>
<dbReference type="Gene3D" id="3.30.565.10">
    <property type="entry name" value="Histidine kinase-like ATPase, C-terminal domain"/>
    <property type="match status" value="1"/>
</dbReference>
<dbReference type="InterPro" id="IPR036097">
    <property type="entry name" value="HisK_dim/P_sf"/>
</dbReference>
<dbReference type="SMART" id="SM00388">
    <property type="entry name" value="HisKA"/>
    <property type="match status" value="1"/>
</dbReference>
<evidence type="ECO:0000259" key="17">
    <source>
        <dbReference type="PROSITE" id="PS50110"/>
    </source>
</evidence>
<dbReference type="SUPFAM" id="SSF47384">
    <property type="entry name" value="Homodimeric domain of signal transducing histidine kinase"/>
    <property type="match status" value="1"/>
</dbReference>
<evidence type="ECO:0000259" key="16">
    <source>
        <dbReference type="PROSITE" id="PS50109"/>
    </source>
</evidence>
<sequence length="897" mass="97006">MDPKFEATPRGRRTGGTMTGHAKSSRPNLRRSQIALRLISAALIVSIVSTNLIFLSDLRESTLRTTEANLKRYNLTLAEEADRSFKSLDLVLSSVSDYLARRGVTDSDSYQRTMSDQETHALLKEKVTGLPQIDAVTMIDAKGKLINFSRYWPIPDINVSDRDYFKALSSDENLETYISAPTQNRGNGTWNIYLARRLNDPDGNFMGLLLGAMSQRYFENFFAATAPESDTKISLVRSDDLVLASYPHSAKTGQLKADGGRRALQAGGSLRETSEDGHKSHKTILRSARMLPNYPVLVTVTLNEESELRNWHGMAKLLLAMSIISGLIILTGSVAIARWWNKQALYAEAAEATSASKSNFLAMMSHEIRTPMNAVLGLASNLLETKLAPEQRRAVEGIHSSGDGLLKILDDILEYSRLEAGRLSIELITFSPINVVKQSLDMIGPRAAAKGLTIRTDLSDNLPQALIGDPGRIRQVLLNLLSNAVKFTPSGTIVVAVNCVSDDRSTARIQWTVTDTGIGIDPDKIESLFDDFVQADNSIRRRFGGSGLGLAISRRLIEQMGGSINVTSTPGVGSSFNFTLALAITSDVAPKEESPTGVTDLHARIAAGGRPLRLLIVDDNPTNRAVAVQMLSEFAIQCSTACDGTEAVTAATRFEYDVILMDMRMPEMDGLEATRSIRARGGPLATVPIIAFTANAFAEDEQACRDAGMNDHVAKPVRKNALVSAILSALPPLQARNAADVGLPVVASEPTPSGDVGRDIEGRPEVGSVACPIESAPTARLYVGKAAFAHLVAEIGEQASLDVLAVFVRDAEAKLGLLDALNVATDRRRIEREAHSLKSAAGTFGLDRLAGLARDLERRAPELSEADYVVLVAQIKTTFAAAQRTPVGDDELVEFVA</sequence>
<dbReference type="Gene3D" id="1.10.287.130">
    <property type="match status" value="1"/>
</dbReference>
<feature type="modified residue" description="4-aspartylphosphate" evidence="13">
    <location>
        <position position="662"/>
    </location>
</feature>
<protein>
    <recommendedName>
        <fullName evidence="3">histidine kinase</fullName>
        <ecNumber evidence="3">2.7.13.3</ecNumber>
    </recommendedName>
</protein>
<dbReference type="InterPro" id="IPR036641">
    <property type="entry name" value="HPT_dom_sf"/>
</dbReference>
<dbReference type="CDD" id="cd12915">
    <property type="entry name" value="PDC2_DGC_like"/>
    <property type="match status" value="1"/>
</dbReference>
<evidence type="ECO:0000256" key="4">
    <source>
        <dbReference type="ARBA" id="ARBA00022475"/>
    </source>
</evidence>
<feature type="domain" description="Response regulatory" evidence="17">
    <location>
        <begin position="613"/>
        <end position="730"/>
    </location>
</feature>
<dbReference type="GO" id="GO:0005886">
    <property type="term" value="C:plasma membrane"/>
    <property type="evidence" value="ECO:0007669"/>
    <property type="project" value="UniProtKB-SubCell"/>
</dbReference>
<dbReference type="EMBL" id="FODT01000002">
    <property type="protein sequence ID" value="SEO39855.1"/>
    <property type="molecule type" value="Genomic_DNA"/>
</dbReference>
<dbReference type="PANTHER" id="PTHR45339">
    <property type="entry name" value="HYBRID SIGNAL TRANSDUCTION HISTIDINE KINASE J"/>
    <property type="match status" value="1"/>
</dbReference>
<dbReference type="InterPro" id="IPR003594">
    <property type="entry name" value="HATPase_dom"/>
</dbReference>
<evidence type="ECO:0000256" key="15">
    <source>
        <dbReference type="SAM" id="Phobius"/>
    </source>
</evidence>
<dbReference type="Pfam" id="PF02518">
    <property type="entry name" value="HATPase_c"/>
    <property type="match status" value="1"/>
</dbReference>
<proteinExistence type="predicted"/>
<evidence type="ECO:0000256" key="11">
    <source>
        <dbReference type="ARBA" id="ARBA00023136"/>
    </source>
</evidence>
<comment type="catalytic activity">
    <reaction evidence="1">
        <text>ATP + protein L-histidine = ADP + protein N-phospho-L-histidine.</text>
        <dbReference type="EC" id="2.7.13.3"/>
    </reaction>
</comment>
<dbReference type="SUPFAM" id="SSF55874">
    <property type="entry name" value="ATPase domain of HSP90 chaperone/DNA topoisomerase II/histidine kinase"/>
    <property type="match status" value="1"/>
</dbReference>
<evidence type="ECO:0000256" key="12">
    <source>
        <dbReference type="PROSITE-ProRule" id="PRU00110"/>
    </source>
</evidence>
<dbReference type="Proteomes" id="UP000199615">
    <property type="component" value="Unassembled WGS sequence"/>
</dbReference>
<dbReference type="InterPro" id="IPR033479">
    <property type="entry name" value="dCache_1"/>
</dbReference>
<keyword evidence="19" id="KW-0808">Transferase</keyword>
<dbReference type="Gene3D" id="3.30.450.20">
    <property type="entry name" value="PAS domain"/>
    <property type="match status" value="2"/>
</dbReference>
<feature type="transmembrane region" description="Helical" evidence="15">
    <location>
        <begin position="317"/>
        <end position="340"/>
    </location>
</feature>
<dbReference type="InterPro" id="IPR011006">
    <property type="entry name" value="CheY-like_superfamily"/>
</dbReference>
<evidence type="ECO:0000256" key="8">
    <source>
        <dbReference type="ARBA" id="ARBA00022840"/>
    </source>
</evidence>
<reference evidence="20" key="1">
    <citation type="submission" date="2016-10" db="EMBL/GenBank/DDBJ databases">
        <authorList>
            <person name="Varghese N."/>
            <person name="Submissions S."/>
        </authorList>
    </citation>
    <scope>NUCLEOTIDE SEQUENCE [LARGE SCALE GENOMIC DNA]</scope>
    <source>
        <strain evidence="20">DSM 123</strain>
    </source>
</reference>
<accession>A0A1H8PD52</accession>
<evidence type="ECO:0000256" key="6">
    <source>
        <dbReference type="ARBA" id="ARBA00022692"/>
    </source>
</evidence>
<dbReference type="InterPro" id="IPR005467">
    <property type="entry name" value="His_kinase_dom"/>
</dbReference>
<evidence type="ECO:0000256" key="9">
    <source>
        <dbReference type="ARBA" id="ARBA00022989"/>
    </source>
</evidence>
<dbReference type="SMART" id="SM00073">
    <property type="entry name" value="HPT"/>
    <property type="match status" value="1"/>
</dbReference>
<keyword evidence="11 15" id="KW-0472">Membrane</keyword>
<feature type="domain" description="Histidine kinase" evidence="16">
    <location>
        <begin position="363"/>
        <end position="584"/>
    </location>
</feature>
<dbReference type="PANTHER" id="PTHR45339:SF1">
    <property type="entry name" value="HYBRID SIGNAL TRANSDUCTION HISTIDINE KINASE J"/>
    <property type="match status" value="1"/>
</dbReference>
<dbReference type="SUPFAM" id="SSF47226">
    <property type="entry name" value="Histidine-containing phosphotransfer domain, HPT domain"/>
    <property type="match status" value="1"/>
</dbReference>
<keyword evidence="10" id="KW-0902">Two-component regulatory system</keyword>
<keyword evidence="19" id="KW-0418">Kinase</keyword>
<evidence type="ECO:0000256" key="2">
    <source>
        <dbReference type="ARBA" id="ARBA00004651"/>
    </source>
</evidence>
<dbReference type="PROSITE" id="PS50110">
    <property type="entry name" value="RESPONSE_REGULATORY"/>
    <property type="match status" value="1"/>
</dbReference>
<evidence type="ECO:0000259" key="18">
    <source>
        <dbReference type="PROSITE" id="PS50894"/>
    </source>
</evidence>
<dbReference type="GO" id="GO:0005524">
    <property type="term" value="F:ATP binding"/>
    <property type="evidence" value="ECO:0007669"/>
    <property type="project" value="UniProtKB-KW"/>
</dbReference>
<dbReference type="PROSITE" id="PS50109">
    <property type="entry name" value="HIS_KIN"/>
    <property type="match status" value="1"/>
</dbReference>
<keyword evidence="6 15" id="KW-0812">Transmembrane</keyword>
<dbReference type="PRINTS" id="PR00344">
    <property type="entry name" value="BCTRLSENSOR"/>
</dbReference>
<evidence type="ECO:0000256" key="7">
    <source>
        <dbReference type="ARBA" id="ARBA00022741"/>
    </source>
</evidence>
<organism evidence="19 20">
    <name type="scientific">Rhodopseudomonas pseudopalustris</name>
    <dbReference type="NCBI Taxonomy" id="1513892"/>
    <lineage>
        <taxon>Bacteria</taxon>
        <taxon>Pseudomonadati</taxon>
        <taxon>Pseudomonadota</taxon>
        <taxon>Alphaproteobacteria</taxon>
        <taxon>Hyphomicrobiales</taxon>
        <taxon>Nitrobacteraceae</taxon>
        <taxon>Rhodopseudomonas</taxon>
    </lineage>
</organism>
<gene>
    <name evidence="19" type="ORF">SAMN05444123_102509</name>
</gene>
<feature type="modified residue" description="Phosphohistidine" evidence="12">
    <location>
        <position position="835"/>
    </location>
</feature>
<dbReference type="CDD" id="cd17546">
    <property type="entry name" value="REC_hyHK_CKI1_RcsC-like"/>
    <property type="match status" value="1"/>
</dbReference>
<dbReference type="SMART" id="SM00448">
    <property type="entry name" value="REC"/>
    <property type="match status" value="1"/>
</dbReference>
<dbReference type="CDD" id="cd00082">
    <property type="entry name" value="HisKA"/>
    <property type="match status" value="1"/>
</dbReference>